<proteinExistence type="predicted"/>
<organism evidence="2 3">
    <name type="scientific">Saccharothrix yanglingensis</name>
    <dbReference type="NCBI Taxonomy" id="659496"/>
    <lineage>
        <taxon>Bacteria</taxon>
        <taxon>Bacillati</taxon>
        <taxon>Actinomycetota</taxon>
        <taxon>Actinomycetes</taxon>
        <taxon>Pseudonocardiales</taxon>
        <taxon>Pseudonocardiaceae</taxon>
        <taxon>Saccharothrix</taxon>
    </lineage>
</organism>
<dbReference type="InterPro" id="IPR016181">
    <property type="entry name" value="Acyl_CoA_acyltransferase"/>
</dbReference>
<keyword evidence="3" id="KW-1185">Reference proteome</keyword>
<dbReference type="PANTHER" id="PTHR43328">
    <property type="entry name" value="ACETYLTRANSFERASE-RELATED"/>
    <property type="match status" value="1"/>
</dbReference>
<protein>
    <submittedName>
        <fullName evidence="2">GNAT family N-acetyltransferase</fullName>
    </submittedName>
</protein>
<dbReference type="SUPFAM" id="SSF55729">
    <property type="entry name" value="Acyl-CoA N-acyltransferases (Nat)"/>
    <property type="match status" value="1"/>
</dbReference>
<dbReference type="InterPro" id="IPR000182">
    <property type="entry name" value="GNAT_dom"/>
</dbReference>
<evidence type="ECO:0000313" key="2">
    <source>
        <dbReference type="EMBL" id="MDQ2586695.1"/>
    </source>
</evidence>
<dbReference type="RefSeq" id="WP_306747987.1">
    <property type="nucleotide sequence ID" value="NZ_NSDM01000010.1"/>
</dbReference>
<reference evidence="2 3" key="1">
    <citation type="submission" date="2017-06" db="EMBL/GenBank/DDBJ databases">
        <title>Cultured bacterium strain Saccharothrix yanglingensis Hhs.015.</title>
        <authorList>
            <person name="Xia Y."/>
        </authorList>
    </citation>
    <scope>NUCLEOTIDE SEQUENCE [LARGE SCALE GENOMIC DNA]</scope>
    <source>
        <strain evidence="2 3">Hhs.015</strain>
    </source>
</reference>
<sequence>MAEVALRPIEDSDLDALFDQMRDPVSVRMAAFTAEDPDDRAAFDAHMAKVRTSPDVVLRAVTLDGRLVGSISCFAVEGDTEITYWIDRPVWGRGVAGRALALFLDAVTVRPLHARAAGDNPASLRVLRKAGFAVIGTETSYAPARNAEIEESVLRLDQG</sequence>
<dbReference type="PANTHER" id="PTHR43328:SF1">
    <property type="entry name" value="N-ACETYLTRANSFERASE DOMAIN-CONTAINING PROTEIN"/>
    <property type="match status" value="1"/>
</dbReference>
<comment type="caution">
    <text evidence="2">The sequence shown here is derived from an EMBL/GenBank/DDBJ whole genome shotgun (WGS) entry which is preliminary data.</text>
</comment>
<dbReference type="Proteomes" id="UP001225605">
    <property type="component" value="Unassembled WGS sequence"/>
</dbReference>
<evidence type="ECO:0000313" key="3">
    <source>
        <dbReference type="Proteomes" id="UP001225605"/>
    </source>
</evidence>
<dbReference type="Pfam" id="PF13302">
    <property type="entry name" value="Acetyltransf_3"/>
    <property type="match status" value="1"/>
</dbReference>
<feature type="domain" description="N-acetyltransferase" evidence="1">
    <location>
        <begin position="4"/>
        <end position="156"/>
    </location>
</feature>
<dbReference type="Gene3D" id="3.40.630.30">
    <property type="match status" value="1"/>
</dbReference>
<name>A0ABU0X3I4_9PSEU</name>
<dbReference type="EMBL" id="NSDM01000010">
    <property type="protein sequence ID" value="MDQ2586695.1"/>
    <property type="molecule type" value="Genomic_DNA"/>
</dbReference>
<gene>
    <name evidence="2" type="ORF">CKY47_22420</name>
</gene>
<evidence type="ECO:0000259" key="1">
    <source>
        <dbReference type="PROSITE" id="PS51186"/>
    </source>
</evidence>
<dbReference type="PROSITE" id="PS51186">
    <property type="entry name" value="GNAT"/>
    <property type="match status" value="1"/>
</dbReference>
<accession>A0ABU0X3I4</accession>